<evidence type="ECO:0000313" key="2">
    <source>
        <dbReference type="Proteomes" id="UP001065549"/>
    </source>
</evidence>
<reference evidence="1" key="1">
    <citation type="submission" date="2022-09" db="EMBL/GenBank/DDBJ databases">
        <title>Culturomic study of gut microbiota in children with autism spectrum disorder.</title>
        <authorList>
            <person name="Efimov B.A."/>
            <person name="Chaplin A.V."/>
            <person name="Sokolova S.R."/>
            <person name="Pikina A.P."/>
            <person name="Korzhanova M."/>
            <person name="Belova V."/>
            <person name="Korostin D."/>
        </authorList>
    </citation>
    <scope>NUCLEOTIDE SEQUENCE</scope>
    <source>
        <strain evidence="1">ASD5510</strain>
    </source>
</reference>
<gene>
    <name evidence="1" type="ORF">OBO34_02060</name>
</gene>
<evidence type="ECO:0008006" key="3">
    <source>
        <dbReference type="Google" id="ProtNLM"/>
    </source>
</evidence>
<protein>
    <recommendedName>
        <fullName evidence="3">Zinc ribbon domain-containing protein</fullName>
    </recommendedName>
</protein>
<sequence>MIKYCPACYTEFETEDLVCPQCGTRLEDPFTEDEADEMLELLLNEIRA</sequence>
<dbReference type="AlphaFoldDB" id="A0A9J6QMM3"/>
<organism evidence="1 2">
    <name type="scientific">Hominibacterium faecale</name>
    <dbReference type="NCBI Taxonomy" id="2839743"/>
    <lineage>
        <taxon>Bacteria</taxon>
        <taxon>Bacillati</taxon>
        <taxon>Bacillota</taxon>
        <taxon>Clostridia</taxon>
        <taxon>Peptostreptococcales</taxon>
        <taxon>Anaerovoracaceae</taxon>
        <taxon>Hominibacterium</taxon>
    </lineage>
</organism>
<dbReference type="Proteomes" id="UP001065549">
    <property type="component" value="Unassembled WGS sequence"/>
</dbReference>
<comment type="caution">
    <text evidence="1">The sequence shown here is derived from an EMBL/GenBank/DDBJ whole genome shotgun (WGS) entry which is preliminary data.</text>
</comment>
<accession>A0A9J6QMM3</accession>
<proteinExistence type="predicted"/>
<evidence type="ECO:0000313" key="1">
    <source>
        <dbReference type="EMBL" id="MCU7377133.1"/>
    </source>
</evidence>
<name>A0A9J6QMM3_9FIRM</name>
<keyword evidence="2" id="KW-1185">Reference proteome</keyword>
<dbReference type="EMBL" id="JAOSHN010000001">
    <property type="protein sequence ID" value="MCU7377133.1"/>
    <property type="molecule type" value="Genomic_DNA"/>
</dbReference>
<dbReference type="RefSeq" id="WP_253020607.1">
    <property type="nucleotide sequence ID" value="NZ_JAOSHN010000001.1"/>
</dbReference>